<evidence type="ECO:0008006" key="3">
    <source>
        <dbReference type="Google" id="ProtNLM"/>
    </source>
</evidence>
<organism evidence="1 2">
    <name type="scientific">Fusarium austroafricanum</name>
    <dbReference type="NCBI Taxonomy" id="2364996"/>
    <lineage>
        <taxon>Eukaryota</taxon>
        <taxon>Fungi</taxon>
        <taxon>Dikarya</taxon>
        <taxon>Ascomycota</taxon>
        <taxon>Pezizomycotina</taxon>
        <taxon>Sordariomycetes</taxon>
        <taxon>Hypocreomycetidae</taxon>
        <taxon>Hypocreales</taxon>
        <taxon>Nectriaceae</taxon>
        <taxon>Fusarium</taxon>
        <taxon>Fusarium concolor species complex</taxon>
    </lineage>
</organism>
<protein>
    <recommendedName>
        <fullName evidence="3">Protein kinase domain-containing protein</fullName>
    </recommendedName>
</protein>
<dbReference type="Pfam" id="PF13095">
    <property type="entry name" value="FTA2"/>
    <property type="match status" value="1"/>
</dbReference>
<accession>A0A8H4NVV8</accession>
<sequence length="493" mass="57090">MSLPDLGLLPACPGPQLAPYGGDLMSSKVEFLKLLQVDSAHGVIVQAKINRRLYAIKYFVDDGLPKNKIYYNQVYGDKKELWNCCEAFDWYFSPFENECRAFGRLKEKNVEHLAVKVHGWVRHTVEQIDMKLTESVWGRYRDVQALFAPEMSPDKYLFGIVKDWVEMSPYYDQALRSQHDQMAMVTHFPQMLQNLHMLHFNGIVVRDLKFDQYINGTFVDFSLACTVPHPFGPMLATEKNNWQPRWTYESMAAWDLFCFQSYIIDEWKEESAKFFAHRPRNGVPIECKLDVYPWEAAQDEIRSGLFKPMLNHYHELAMVKKPAFDPLMFLVRNKKYASVTAMFPKSRSDVEDFVSRELGRTVQIESFLEDVEMTGTVNVEARLEPIGYAEKLVKDSGKRRIKIVKKPAEDRGKKPIKIILRRKNHSGKAKSVRHYEQKTANDCDKKRPKIVLRRKNRSIKSDYGKRTPTGDTIVACTGLFCNLCLQNETGIGV</sequence>
<comment type="caution">
    <text evidence="1">The sequence shown here is derived from an EMBL/GenBank/DDBJ whole genome shotgun (WGS) entry which is preliminary data.</text>
</comment>
<gene>
    <name evidence="1" type="ORF">F53441_4146</name>
</gene>
<dbReference type="Proteomes" id="UP000605986">
    <property type="component" value="Unassembled WGS sequence"/>
</dbReference>
<dbReference type="InterPro" id="IPR025213">
    <property type="entry name" value="Sim4_Fta2"/>
</dbReference>
<evidence type="ECO:0000313" key="1">
    <source>
        <dbReference type="EMBL" id="KAF4453149.1"/>
    </source>
</evidence>
<keyword evidence="2" id="KW-1185">Reference proteome</keyword>
<dbReference type="EMBL" id="JAADJG010000162">
    <property type="protein sequence ID" value="KAF4453149.1"/>
    <property type="molecule type" value="Genomic_DNA"/>
</dbReference>
<evidence type="ECO:0000313" key="2">
    <source>
        <dbReference type="Proteomes" id="UP000605986"/>
    </source>
</evidence>
<proteinExistence type="predicted"/>
<dbReference type="AlphaFoldDB" id="A0A8H4NVV8"/>
<name>A0A8H4NVV8_9HYPO</name>
<reference evidence="1" key="1">
    <citation type="submission" date="2020-01" db="EMBL/GenBank/DDBJ databases">
        <title>Identification and distribution of gene clusters putatively required for synthesis of sphingolipid metabolism inhibitors in phylogenetically diverse species of the filamentous fungus Fusarium.</title>
        <authorList>
            <person name="Kim H.-S."/>
            <person name="Busman M."/>
            <person name="Brown D.W."/>
            <person name="Divon H."/>
            <person name="Uhlig S."/>
            <person name="Proctor R.H."/>
        </authorList>
    </citation>
    <scope>NUCLEOTIDE SEQUENCE</scope>
    <source>
        <strain evidence="1">NRRL 53441</strain>
    </source>
</reference>
<dbReference type="OrthoDB" id="3432781at2759"/>